<evidence type="ECO:0000313" key="2">
    <source>
        <dbReference type="Proteomes" id="UP000809137"/>
    </source>
</evidence>
<keyword evidence="2" id="KW-1185">Reference proteome</keyword>
<dbReference type="GeneID" id="84693268"/>
<dbReference type="EMBL" id="JAFCXS010000005">
    <property type="protein sequence ID" value="MBM0747652.1"/>
    <property type="molecule type" value="Genomic_DNA"/>
</dbReference>
<dbReference type="Proteomes" id="UP000809137">
    <property type="component" value="Unassembled WGS sequence"/>
</dbReference>
<accession>A0ABS1Z5G7</accession>
<sequence>MSKSLMRLSDMARYLGVSPAVLIRAICNRGTLEKVPLPSAIDEELPLSSRCWSPQEVRQFRHQLQRQRHQHK</sequence>
<name>A0ABS1Z5G7_9GAMM</name>
<evidence type="ECO:0000313" key="1">
    <source>
        <dbReference type="EMBL" id="MBM0747652.1"/>
    </source>
</evidence>
<proteinExistence type="predicted"/>
<gene>
    <name evidence="1" type="ORF">JJB79_09505</name>
</gene>
<organism evidence="1 2">
    <name type="scientific">Pantoea eucrina</name>
    <dbReference type="NCBI Taxonomy" id="472693"/>
    <lineage>
        <taxon>Bacteria</taxon>
        <taxon>Pseudomonadati</taxon>
        <taxon>Pseudomonadota</taxon>
        <taxon>Gammaproteobacteria</taxon>
        <taxon>Enterobacterales</taxon>
        <taxon>Erwiniaceae</taxon>
        <taxon>Pantoea</taxon>
    </lineage>
</organism>
<dbReference type="RefSeq" id="WP_040113660.1">
    <property type="nucleotide sequence ID" value="NZ_CP083450.1"/>
</dbReference>
<comment type="caution">
    <text evidence="1">The sequence shown here is derived from an EMBL/GenBank/DDBJ whole genome shotgun (WGS) entry which is preliminary data.</text>
</comment>
<protein>
    <submittedName>
        <fullName evidence="1">Uncharacterized protein</fullName>
    </submittedName>
</protein>
<reference evidence="1 2" key="1">
    <citation type="submission" date="2021-01" db="EMBL/GenBank/DDBJ databases">
        <title>Complete genome sequence of Pantoea eucrina OB49, a heavy metal tolerant bacterium with PGPR potential isolated from wheat in Algeria.</title>
        <authorList>
            <person name="Lekired A."/>
            <person name="Ouzari I.H."/>
        </authorList>
    </citation>
    <scope>NUCLEOTIDE SEQUENCE [LARGE SCALE GENOMIC DNA]</scope>
    <source>
        <strain evidence="1 2">OB49</strain>
    </source>
</reference>